<evidence type="ECO:0000313" key="9">
    <source>
        <dbReference type="Proteomes" id="UP000518266"/>
    </source>
</evidence>
<dbReference type="GO" id="GO:0046983">
    <property type="term" value="F:protein dimerization activity"/>
    <property type="evidence" value="ECO:0007669"/>
    <property type="project" value="InterPro"/>
</dbReference>
<evidence type="ECO:0000256" key="1">
    <source>
        <dbReference type="ARBA" id="ARBA00010940"/>
    </source>
</evidence>
<organism evidence="8 9">
    <name type="scientific">Dissostichus mawsoni</name>
    <name type="common">Antarctic cod</name>
    <dbReference type="NCBI Taxonomy" id="36200"/>
    <lineage>
        <taxon>Eukaryota</taxon>
        <taxon>Metazoa</taxon>
        <taxon>Chordata</taxon>
        <taxon>Craniata</taxon>
        <taxon>Vertebrata</taxon>
        <taxon>Euteleostomi</taxon>
        <taxon>Actinopterygii</taxon>
        <taxon>Neopterygii</taxon>
        <taxon>Teleostei</taxon>
        <taxon>Neoteleostei</taxon>
        <taxon>Acanthomorphata</taxon>
        <taxon>Eupercaria</taxon>
        <taxon>Perciformes</taxon>
        <taxon>Notothenioidei</taxon>
        <taxon>Nototheniidae</taxon>
        <taxon>Dissostichus</taxon>
    </lineage>
</organism>
<dbReference type="SUPFAM" id="SSF46785">
    <property type="entry name" value="Winged helix' DNA-binding domain"/>
    <property type="match status" value="1"/>
</dbReference>
<evidence type="ECO:0000259" key="7">
    <source>
        <dbReference type="SMART" id="SM01372"/>
    </source>
</evidence>
<gene>
    <name evidence="8" type="ORF">F7725_000313</name>
</gene>
<keyword evidence="3 5" id="KW-0238">DNA-binding</keyword>
<dbReference type="Pfam" id="PF16421">
    <property type="entry name" value="E2F_CC-MB"/>
    <property type="match status" value="1"/>
</dbReference>
<accession>A0A7J5ZI31</accession>
<comment type="similarity">
    <text evidence="1 5">Belongs to the E2F/DP family.</text>
</comment>
<dbReference type="Gene3D" id="1.10.10.10">
    <property type="entry name" value="Winged helix-like DNA-binding domain superfamily/Winged helix DNA-binding domain"/>
    <property type="match status" value="1"/>
</dbReference>
<dbReference type="InterPro" id="IPR032198">
    <property type="entry name" value="E2F_CC-MB"/>
</dbReference>
<dbReference type="InterPro" id="IPR037241">
    <property type="entry name" value="E2F-DP_heterodim"/>
</dbReference>
<dbReference type="PANTHER" id="PTHR12081">
    <property type="entry name" value="TRANSCRIPTION FACTOR E2F"/>
    <property type="match status" value="1"/>
</dbReference>
<dbReference type="GO" id="GO:0000978">
    <property type="term" value="F:RNA polymerase II cis-regulatory region sequence-specific DNA binding"/>
    <property type="evidence" value="ECO:0007669"/>
    <property type="project" value="InterPro"/>
</dbReference>
<evidence type="ECO:0000256" key="3">
    <source>
        <dbReference type="ARBA" id="ARBA00023125"/>
    </source>
</evidence>
<dbReference type="InterPro" id="IPR036388">
    <property type="entry name" value="WH-like_DNA-bd_sf"/>
</dbReference>
<keyword evidence="5" id="KW-0539">Nucleus</keyword>
<protein>
    <recommendedName>
        <fullName evidence="7">E2F/DP family winged-helix DNA-binding domain-containing protein</fullName>
    </recommendedName>
</protein>
<evidence type="ECO:0000256" key="4">
    <source>
        <dbReference type="ARBA" id="ARBA00023163"/>
    </source>
</evidence>
<keyword evidence="4 5" id="KW-0804">Transcription</keyword>
<dbReference type="SUPFAM" id="SSF144074">
    <property type="entry name" value="E2F-DP heterodimerization region"/>
    <property type="match status" value="1"/>
</dbReference>
<dbReference type="GO" id="GO:0000981">
    <property type="term" value="F:DNA-binding transcription factor activity, RNA polymerase II-specific"/>
    <property type="evidence" value="ECO:0007669"/>
    <property type="project" value="TreeGrafter"/>
</dbReference>
<feature type="region of interest" description="Disordered" evidence="6">
    <location>
        <begin position="157"/>
        <end position="225"/>
    </location>
</feature>
<evidence type="ECO:0000256" key="2">
    <source>
        <dbReference type="ARBA" id="ARBA00023015"/>
    </source>
</evidence>
<dbReference type="FunFam" id="1.10.10.10:FF:000008">
    <property type="entry name" value="E2F transcription factor 1"/>
    <property type="match status" value="1"/>
</dbReference>
<name>A0A7J5ZI31_DISMA</name>
<feature type="compositionally biased region" description="Low complexity" evidence="6">
    <location>
        <begin position="165"/>
        <end position="175"/>
    </location>
</feature>
<dbReference type="GO" id="GO:0035189">
    <property type="term" value="C:Rb-E2F complex"/>
    <property type="evidence" value="ECO:0007669"/>
    <property type="project" value="TreeGrafter"/>
</dbReference>
<keyword evidence="2 5" id="KW-0805">Transcription regulation</keyword>
<dbReference type="AlphaFoldDB" id="A0A7J5ZI31"/>
<comment type="caution">
    <text evidence="8">The sequence shown here is derived from an EMBL/GenBank/DDBJ whole genome shotgun (WGS) entry which is preliminary data.</text>
</comment>
<keyword evidence="9" id="KW-1185">Reference proteome</keyword>
<dbReference type="Proteomes" id="UP000518266">
    <property type="component" value="Unassembled WGS sequence"/>
</dbReference>
<dbReference type="PANTHER" id="PTHR12081:SF43">
    <property type="entry name" value="TRANSCRIPTION FACTOR E2F1"/>
    <property type="match status" value="1"/>
</dbReference>
<evidence type="ECO:0000256" key="5">
    <source>
        <dbReference type="RuleBase" id="RU003796"/>
    </source>
</evidence>
<evidence type="ECO:0000313" key="8">
    <source>
        <dbReference type="EMBL" id="KAF3860058.1"/>
    </source>
</evidence>
<reference evidence="8 9" key="1">
    <citation type="submission" date="2020-03" db="EMBL/GenBank/DDBJ databases">
        <title>Dissostichus mawsoni Genome sequencing and assembly.</title>
        <authorList>
            <person name="Park H."/>
        </authorList>
    </citation>
    <scope>NUCLEOTIDE SEQUENCE [LARGE SCALE GENOMIC DNA]</scope>
    <source>
        <strain evidence="8">DM0001</strain>
        <tissue evidence="8">Muscle</tissue>
    </source>
</reference>
<evidence type="ECO:0000256" key="6">
    <source>
        <dbReference type="SAM" id="MobiDB-lite"/>
    </source>
</evidence>
<dbReference type="SMART" id="SM01372">
    <property type="entry name" value="E2F_TDP"/>
    <property type="match status" value="1"/>
</dbReference>
<dbReference type="EMBL" id="JAAKFY010000002">
    <property type="protein sequence ID" value="KAF3860058.1"/>
    <property type="molecule type" value="Genomic_DNA"/>
</dbReference>
<sequence length="307" mass="33157">MSEPICFLSSVPRTTTEKSRYDTSLNLTTKRFLNLLSQSADGVVDLNWASQVLDVQKRRIYDITNVLEGIQLISKKSKNNIQWLGNRVDAAVVSRHKELQREDLKKSFDSPDQLVMVIRAPPETQMQVSEPSQGYQVSLKSTRGQIDVFLCPEESSGVCSPVTGSSPSKPDSDPSLVPPPSQPMDGSQARTSAAALEVGLSSPVSTSSTVTATSQQDPSSMALGEETESLLGGDPFCSLGDMPDFNLSPLSSSDFLNGDGLPLPLDGFINLSPPHSHDYHFGLENNEGISELFDCDFGDLSQVLGDS</sequence>
<dbReference type="InterPro" id="IPR015633">
    <property type="entry name" value="E2F"/>
</dbReference>
<proteinExistence type="inferred from homology"/>
<dbReference type="Pfam" id="PF02319">
    <property type="entry name" value="WHD_E2F_TDP"/>
    <property type="match status" value="1"/>
</dbReference>
<comment type="subcellular location">
    <subcellularLocation>
        <location evidence="5">Nucleus</location>
    </subcellularLocation>
</comment>
<dbReference type="InterPro" id="IPR003316">
    <property type="entry name" value="E2F_WHTH_DNA-bd_dom"/>
</dbReference>
<dbReference type="InterPro" id="IPR036390">
    <property type="entry name" value="WH_DNA-bd_sf"/>
</dbReference>
<feature type="compositionally biased region" description="Low complexity" evidence="6">
    <location>
        <begin position="201"/>
        <end position="214"/>
    </location>
</feature>
<feature type="domain" description="E2F/DP family winged-helix DNA-binding" evidence="7">
    <location>
        <begin position="20"/>
        <end position="85"/>
    </location>
</feature>
<dbReference type="OrthoDB" id="1743261at2759"/>